<gene>
    <name evidence="3" type="ORF">GJJ30_19690</name>
</gene>
<dbReference type="RefSeq" id="WP_154176884.1">
    <property type="nucleotide sequence ID" value="NZ_WJXZ01000012.1"/>
</dbReference>
<dbReference type="InterPro" id="IPR026444">
    <property type="entry name" value="Secre_tail"/>
</dbReference>
<dbReference type="OrthoDB" id="929748at2"/>
<evidence type="ECO:0000313" key="3">
    <source>
        <dbReference type="EMBL" id="MRS63534.1"/>
    </source>
</evidence>
<proteinExistence type="predicted"/>
<comment type="caution">
    <text evidence="3">The sequence shown here is derived from an EMBL/GenBank/DDBJ whole genome shotgun (WGS) entry which is preliminary data.</text>
</comment>
<dbReference type="NCBIfam" id="TIGR04183">
    <property type="entry name" value="Por_Secre_tail"/>
    <property type="match status" value="1"/>
</dbReference>
<keyword evidence="1" id="KW-0732">Signal</keyword>
<keyword evidence="4" id="KW-1185">Reference proteome</keyword>
<dbReference type="EMBL" id="WJXZ01000012">
    <property type="protein sequence ID" value="MRS63534.1"/>
    <property type="molecule type" value="Genomic_DNA"/>
</dbReference>
<accession>A0A7K0EP19</accession>
<dbReference type="Pfam" id="PF18962">
    <property type="entry name" value="Por_Secre_tail"/>
    <property type="match status" value="1"/>
</dbReference>
<feature type="chain" id="PRO_5029721957" evidence="1">
    <location>
        <begin position="31"/>
        <end position="338"/>
    </location>
</feature>
<feature type="domain" description="Secretion system C-terminal sorting" evidence="2">
    <location>
        <begin position="260"/>
        <end position="336"/>
    </location>
</feature>
<reference evidence="3 4" key="1">
    <citation type="journal article" date="2018" name="Antonie Van Leeuwenhoek">
        <title>Larkinella terrae sp. nov., isolated from soil on Jeju Island, South Korea.</title>
        <authorList>
            <person name="Ten L.N."/>
            <person name="Jeon J."/>
            <person name="Park S.J."/>
            <person name="Park S."/>
            <person name="Lee S.Y."/>
            <person name="Kim M.K."/>
            <person name="Jung H.Y."/>
        </authorList>
    </citation>
    <scope>NUCLEOTIDE SEQUENCE [LARGE SCALE GENOMIC DNA]</scope>
    <source>
        <strain evidence="3 4">KCTC 52001</strain>
    </source>
</reference>
<dbReference type="AlphaFoldDB" id="A0A7K0EP19"/>
<evidence type="ECO:0000313" key="4">
    <source>
        <dbReference type="Proteomes" id="UP000441754"/>
    </source>
</evidence>
<name>A0A7K0EP19_9BACT</name>
<organism evidence="3 4">
    <name type="scientific">Larkinella terrae</name>
    <dbReference type="NCBI Taxonomy" id="2025311"/>
    <lineage>
        <taxon>Bacteria</taxon>
        <taxon>Pseudomonadati</taxon>
        <taxon>Bacteroidota</taxon>
        <taxon>Cytophagia</taxon>
        <taxon>Cytophagales</taxon>
        <taxon>Spirosomataceae</taxon>
        <taxon>Larkinella</taxon>
    </lineage>
</organism>
<dbReference type="Proteomes" id="UP000441754">
    <property type="component" value="Unassembled WGS sequence"/>
</dbReference>
<protein>
    <submittedName>
        <fullName evidence="3">T9SS type A sorting domain-containing protein</fullName>
    </submittedName>
</protein>
<sequence>MKTTTCLTAVLRKVSLVLSAGLWGASVAMAQCNEKSAKDQTVEFRLTYDKTNQRITAWYVPSVSSTHRLVTGQFSIVTPNGFTAPESGSGRDSKLEITNIHGNWQDFVFDNDLFMSKSKSPIASMEGVAVHQVGMAPQAIDVGAVTAGEPVALFSFPSTEQEGVVRIVETGEAIQKDILKKFGGNIGNDLSIQSPVKAFVRAEQRYCKNDVQSKIEFKKPTLVDPTAGVASKAGNGLGVQQVGIAATDDLLGADQLMVTPNPASVELNVQYQLLSAGNAGIDLVDAQGRTVQTLVARKHHNIGKYQVKVTLQDVASGMYFCSLKGDDIQKAVKIMISK</sequence>
<feature type="signal peptide" evidence="1">
    <location>
        <begin position="1"/>
        <end position="30"/>
    </location>
</feature>
<evidence type="ECO:0000256" key="1">
    <source>
        <dbReference type="SAM" id="SignalP"/>
    </source>
</evidence>
<evidence type="ECO:0000259" key="2">
    <source>
        <dbReference type="Pfam" id="PF18962"/>
    </source>
</evidence>